<evidence type="ECO:0000259" key="1">
    <source>
        <dbReference type="SMART" id="SM00873"/>
    </source>
</evidence>
<sequence length="216" mass="23692">MEIHKEILDTFPGLSVAENDIGPLSITEKSPRLSALRDEIISLVQERYTLEQVKDEPLFRAYRDFFWKVGVDPTKTRPASEALVRRILAGKPLPAINTAVDAYNLASIRTGIPLAAFDADTLAGDLHMRFAEKGEEFLGIGMATPVMLHKNQVVLADGHEIVAIYPYRDSDATKITLATKKVHIVACGVPDVDRETVRAACGLAAGYLEEYASGVR</sequence>
<accession>A0A0W8FKX3</accession>
<reference evidence="2" key="1">
    <citation type="journal article" date="2015" name="Proc. Natl. Acad. Sci. U.S.A.">
        <title>Networks of energetic and metabolic interactions define dynamics in microbial communities.</title>
        <authorList>
            <person name="Embree M."/>
            <person name="Liu J.K."/>
            <person name="Al-Bassam M.M."/>
            <person name="Zengler K."/>
        </authorList>
    </citation>
    <scope>NUCLEOTIDE SEQUENCE</scope>
</reference>
<proteinExistence type="predicted"/>
<dbReference type="PANTHER" id="PTHR39209:SF2">
    <property type="entry name" value="CYTOPLASMIC PROTEIN"/>
    <property type="match status" value="1"/>
</dbReference>
<dbReference type="GO" id="GO:0004826">
    <property type="term" value="F:phenylalanine-tRNA ligase activity"/>
    <property type="evidence" value="ECO:0007669"/>
    <property type="project" value="InterPro"/>
</dbReference>
<feature type="domain" description="B3/B4 tRNA-binding" evidence="1">
    <location>
        <begin position="61"/>
        <end position="213"/>
    </location>
</feature>
<dbReference type="PANTHER" id="PTHR39209">
    <property type="match status" value="1"/>
</dbReference>
<name>A0A0W8FKX3_9ZZZZ</name>
<dbReference type="Gene3D" id="3.50.40.10">
    <property type="entry name" value="Phenylalanyl-trna Synthetase, Chain B, domain 3"/>
    <property type="match status" value="1"/>
</dbReference>
<dbReference type="SMART" id="SM00873">
    <property type="entry name" value="B3_4"/>
    <property type="match status" value="1"/>
</dbReference>
<gene>
    <name evidence="2" type="ORF">ASZ90_008977</name>
</gene>
<dbReference type="InterPro" id="IPR020825">
    <property type="entry name" value="Phe-tRNA_synthase-like_B3/B4"/>
</dbReference>
<protein>
    <recommendedName>
        <fullName evidence="1">B3/B4 tRNA-binding domain-containing protein</fullName>
    </recommendedName>
</protein>
<organism evidence="2">
    <name type="scientific">hydrocarbon metagenome</name>
    <dbReference type="NCBI Taxonomy" id="938273"/>
    <lineage>
        <taxon>unclassified sequences</taxon>
        <taxon>metagenomes</taxon>
        <taxon>ecological metagenomes</taxon>
    </lineage>
</organism>
<dbReference type="InterPro" id="IPR005146">
    <property type="entry name" value="B3/B4_tRNA-bd"/>
</dbReference>
<dbReference type="EMBL" id="LNQE01001081">
    <property type="protein sequence ID" value="KUG21262.1"/>
    <property type="molecule type" value="Genomic_DNA"/>
</dbReference>
<dbReference type="SUPFAM" id="SSF56037">
    <property type="entry name" value="PheT/TilS domain"/>
    <property type="match status" value="1"/>
</dbReference>
<dbReference type="GO" id="GO:0003723">
    <property type="term" value="F:RNA binding"/>
    <property type="evidence" value="ECO:0007669"/>
    <property type="project" value="InterPro"/>
</dbReference>
<dbReference type="Pfam" id="PF03483">
    <property type="entry name" value="B3_4"/>
    <property type="match status" value="1"/>
</dbReference>
<comment type="caution">
    <text evidence="2">The sequence shown here is derived from an EMBL/GenBank/DDBJ whole genome shotgun (WGS) entry which is preliminary data.</text>
</comment>
<evidence type="ECO:0000313" key="2">
    <source>
        <dbReference type="EMBL" id="KUG21262.1"/>
    </source>
</evidence>
<dbReference type="AlphaFoldDB" id="A0A0W8FKX3"/>